<dbReference type="AlphaFoldDB" id="B5D472"/>
<proteinExistence type="predicted"/>
<name>B5D472_PHOPM</name>
<dbReference type="HOGENOM" id="CLU_2840747_0_0_10"/>
<protein>
    <submittedName>
        <fullName evidence="1">Uncharacterized protein</fullName>
    </submittedName>
</protein>
<reference evidence="1 2" key="1">
    <citation type="submission" date="2008-08" db="EMBL/GenBank/DDBJ databases">
        <title>Draft genome sequence of Bacteroides plebeius (DSM 17135).</title>
        <authorList>
            <person name="Sudarsanam P."/>
            <person name="Ley R."/>
            <person name="Guruge J."/>
            <person name="Turnbaugh P.J."/>
            <person name="Mahowald M."/>
            <person name="Liep D."/>
            <person name="Gordon J."/>
        </authorList>
    </citation>
    <scope>NUCLEOTIDE SEQUENCE [LARGE SCALE GENOMIC DNA]</scope>
    <source>
        <strain evidence="2">DSM 17135 / JCM 12973 / M2</strain>
    </source>
</reference>
<evidence type="ECO:0000313" key="2">
    <source>
        <dbReference type="Proteomes" id="UP000003452"/>
    </source>
</evidence>
<reference evidence="1 2" key="2">
    <citation type="submission" date="2008-08" db="EMBL/GenBank/DDBJ databases">
        <authorList>
            <person name="Fulton L."/>
            <person name="Clifton S."/>
            <person name="Fulton B."/>
            <person name="Xu J."/>
            <person name="Minx P."/>
            <person name="Pepin K.H."/>
            <person name="Johnson M."/>
            <person name="Thiruvilangam P."/>
            <person name="Bhonagiri V."/>
            <person name="Nash W.E."/>
            <person name="Mardis E.R."/>
            <person name="Wilson R.K."/>
        </authorList>
    </citation>
    <scope>NUCLEOTIDE SEQUENCE [LARGE SCALE GENOMIC DNA]</scope>
    <source>
        <strain evidence="2">DSM 17135 / JCM 12973 / M2</strain>
    </source>
</reference>
<comment type="caution">
    <text evidence="1">The sequence shown here is derived from an EMBL/GenBank/DDBJ whole genome shotgun (WGS) entry which is preliminary data.</text>
</comment>
<dbReference type="Proteomes" id="UP000003452">
    <property type="component" value="Unassembled WGS sequence"/>
</dbReference>
<dbReference type="EMBL" id="ABQC02000024">
    <property type="protein sequence ID" value="EDY94372.1"/>
    <property type="molecule type" value="Genomic_DNA"/>
</dbReference>
<evidence type="ECO:0000313" key="1">
    <source>
        <dbReference type="EMBL" id="EDY94372.1"/>
    </source>
</evidence>
<accession>B5D472</accession>
<organism evidence="1 2">
    <name type="scientific">Phocaeicola plebeius (strain DSM 17135 / JCM 12973 / CCUG 54634 / M2)</name>
    <name type="common">Bacteroides plebeius</name>
    <dbReference type="NCBI Taxonomy" id="484018"/>
    <lineage>
        <taxon>Bacteria</taxon>
        <taxon>Pseudomonadati</taxon>
        <taxon>Bacteroidota</taxon>
        <taxon>Bacteroidia</taxon>
        <taxon>Bacteroidales</taxon>
        <taxon>Bacteroidaceae</taxon>
        <taxon>Phocaeicola</taxon>
    </lineage>
</organism>
<sequence>MFFSFYLLVSQPHCKGNSFLIDSKNLQDVFLINSCFHDINQEKGYFKSLCTETEVVRDNVFRRVR</sequence>
<gene>
    <name evidence="1" type="ORF">BACPLE_03826</name>
</gene>